<keyword evidence="1" id="KW-1133">Transmembrane helix</keyword>
<sequence>MAEGRMDSLLSADDKHQTELTTRFMLRFEELGEESDEMIANRDASVKNVTFTRDLVLGEMSLEEASQSKHQAKVGAFIGPAALLYLPMTTVATVFAMPIFDFKANWWDLHFNPANSSDTTLNSIGSDSGPMQGPPPPIISGYFWIYLGISGFLTIATLSWWFLAKFVHSKSQKRNGRSLRSSHKFFRWESWGEESDTSSNSMKKGRYDPEWRADRYEKEDPYKSNDLGRRMGRWIKSLFRRKRALNAAENLV</sequence>
<proteinExistence type="predicted"/>
<comment type="caution">
    <text evidence="2">The sequence shown here is derived from an EMBL/GenBank/DDBJ whole genome shotgun (WGS) entry which is preliminary data.</text>
</comment>
<organism evidence="2 3">
    <name type="scientific">Bombardia bombarda</name>
    <dbReference type="NCBI Taxonomy" id="252184"/>
    <lineage>
        <taxon>Eukaryota</taxon>
        <taxon>Fungi</taxon>
        <taxon>Dikarya</taxon>
        <taxon>Ascomycota</taxon>
        <taxon>Pezizomycotina</taxon>
        <taxon>Sordariomycetes</taxon>
        <taxon>Sordariomycetidae</taxon>
        <taxon>Sordariales</taxon>
        <taxon>Lasiosphaeriaceae</taxon>
        <taxon>Bombardia</taxon>
    </lineage>
</organism>
<accession>A0AA39WHT4</accession>
<reference evidence="2" key="1">
    <citation type="submission" date="2023-06" db="EMBL/GenBank/DDBJ databases">
        <title>Genome-scale phylogeny and comparative genomics of the fungal order Sordariales.</title>
        <authorList>
            <consortium name="Lawrence Berkeley National Laboratory"/>
            <person name="Hensen N."/>
            <person name="Bonometti L."/>
            <person name="Westerberg I."/>
            <person name="Brannstrom I.O."/>
            <person name="Guillou S."/>
            <person name="Cros-Aarteil S."/>
            <person name="Calhoun S."/>
            <person name="Haridas S."/>
            <person name="Kuo A."/>
            <person name="Mondo S."/>
            <person name="Pangilinan J."/>
            <person name="Riley R."/>
            <person name="LaButti K."/>
            <person name="Andreopoulos B."/>
            <person name="Lipzen A."/>
            <person name="Chen C."/>
            <person name="Yanf M."/>
            <person name="Daum C."/>
            <person name="Ng V."/>
            <person name="Clum A."/>
            <person name="Steindorff A."/>
            <person name="Ohm R."/>
            <person name="Martin F."/>
            <person name="Silar P."/>
            <person name="Natvig D."/>
            <person name="Lalanne C."/>
            <person name="Gautier V."/>
            <person name="Ament-velasquez S.L."/>
            <person name="Kruys A."/>
            <person name="Hutchinson M.I."/>
            <person name="Powell A.J."/>
            <person name="Barry K."/>
            <person name="Miller A.N."/>
            <person name="Grigoriev I.V."/>
            <person name="Debuchy R."/>
            <person name="Gladieux P."/>
            <person name="Thoren M.H."/>
            <person name="Johannesson H."/>
        </authorList>
    </citation>
    <scope>NUCLEOTIDE SEQUENCE</scope>
    <source>
        <strain evidence="2">SMH3391-2</strain>
    </source>
</reference>
<dbReference type="EMBL" id="JAULSR010000006">
    <property type="protein sequence ID" value="KAK0615663.1"/>
    <property type="molecule type" value="Genomic_DNA"/>
</dbReference>
<keyword evidence="1" id="KW-0472">Membrane</keyword>
<feature type="transmembrane region" description="Helical" evidence="1">
    <location>
        <begin position="143"/>
        <end position="164"/>
    </location>
</feature>
<keyword evidence="3" id="KW-1185">Reference proteome</keyword>
<keyword evidence="1" id="KW-0812">Transmembrane</keyword>
<evidence type="ECO:0000313" key="2">
    <source>
        <dbReference type="EMBL" id="KAK0615663.1"/>
    </source>
</evidence>
<feature type="transmembrane region" description="Helical" evidence="1">
    <location>
        <begin position="76"/>
        <end position="100"/>
    </location>
</feature>
<protein>
    <submittedName>
        <fullName evidence="2">Uncharacterized protein</fullName>
    </submittedName>
</protein>
<dbReference type="AlphaFoldDB" id="A0AA39WHT4"/>
<dbReference type="Proteomes" id="UP001174934">
    <property type="component" value="Unassembled WGS sequence"/>
</dbReference>
<name>A0AA39WHT4_9PEZI</name>
<evidence type="ECO:0000256" key="1">
    <source>
        <dbReference type="SAM" id="Phobius"/>
    </source>
</evidence>
<gene>
    <name evidence="2" type="ORF">B0T17DRAFT_510246</name>
</gene>
<evidence type="ECO:0000313" key="3">
    <source>
        <dbReference type="Proteomes" id="UP001174934"/>
    </source>
</evidence>